<reference evidence="1 2" key="1">
    <citation type="submission" date="2016-08" db="EMBL/GenBank/DDBJ databases">
        <authorList>
            <person name="Seilhamer J.J."/>
        </authorList>
    </citation>
    <scope>NUCLEOTIDE SEQUENCE [LARGE SCALE GENOMIC DNA]</scope>
    <source>
        <strain evidence="1 2">P1-7</strain>
    </source>
</reference>
<evidence type="ECO:0000313" key="2">
    <source>
        <dbReference type="Proteomes" id="UP000199205"/>
    </source>
</evidence>
<name>A0A1C3XJF0_9HYPH</name>
<organism evidence="1 2">
    <name type="scientific">Rhizobium lusitanum</name>
    <dbReference type="NCBI Taxonomy" id="293958"/>
    <lineage>
        <taxon>Bacteria</taxon>
        <taxon>Pseudomonadati</taxon>
        <taxon>Pseudomonadota</taxon>
        <taxon>Alphaproteobacteria</taxon>
        <taxon>Hyphomicrobiales</taxon>
        <taxon>Rhizobiaceae</taxon>
        <taxon>Rhizobium/Agrobacterium group</taxon>
        <taxon>Rhizobium</taxon>
    </lineage>
</organism>
<dbReference type="AlphaFoldDB" id="A0A1C3XJF0"/>
<dbReference type="EMBL" id="FMAF01000049">
    <property type="protein sequence ID" value="SCB52407.1"/>
    <property type="molecule type" value="Genomic_DNA"/>
</dbReference>
<protein>
    <submittedName>
        <fullName evidence="1">Uncharacterized protein</fullName>
    </submittedName>
</protein>
<accession>A0A1C3XJF0</accession>
<proteinExistence type="predicted"/>
<evidence type="ECO:0000313" key="1">
    <source>
        <dbReference type="EMBL" id="SCB52407.1"/>
    </source>
</evidence>
<dbReference type="Proteomes" id="UP000199205">
    <property type="component" value="Unassembled WGS sequence"/>
</dbReference>
<gene>
    <name evidence="1" type="ORF">GA0061101_14926</name>
</gene>
<sequence>MSMTEKKFLSVTRSYTRNMEACRATQPLLAFFNQRRTFASYSSPRREAWKISDDIPATKCETLLCQSVCIDKL</sequence>